<evidence type="ECO:0000313" key="6">
    <source>
        <dbReference type="Proteomes" id="UP000563906"/>
    </source>
</evidence>
<keyword evidence="1 3" id="KW-0820">tRNA-binding</keyword>
<dbReference type="FunFam" id="2.40.50.140:FF:000165">
    <property type="entry name" value="Chaperone CsaA"/>
    <property type="match status" value="1"/>
</dbReference>
<comment type="caution">
    <text evidence="5">The sequence shown here is derived from an EMBL/GenBank/DDBJ whole genome shotgun (WGS) entry which is preliminary data.</text>
</comment>
<keyword evidence="2 3" id="KW-0694">RNA-binding</keyword>
<dbReference type="NCBIfam" id="TIGR02222">
    <property type="entry name" value="chap_CsaA"/>
    <property type="match status" value="1"/>
</dbReference>
<feature type="domain" description="TRNA-binding" evidence="4">
    <location>
        <begin position="11"/>
        <end position="114"/>
    </location>
</feature>
<dbReference type="GO" id="GO:0000049">
    <property type="term" value="F:tRNA binding"/>
    <property type="evidence" value="ECO:0007669"/>
    <property type="project" value="UniProtKB-UniRule"/>
</dbReference>
<dbReference type="InterPro" id="IPR002547">
    <property type="entry name" value="tRNA-bd_dom"/>
</dbReference>
<evidence type="ECO:0000256" key="2">
    <source>
        <dbReference type="ARBA" id="ARBA00022884"/>
    </source>
</evidence>
<name>A0A839AK38_9FLAO</name>
<gene>
    <name evidence="5" type="ORF">H3Z83_02625</name>
</gene>
<dbReference type="PROSITE" id="PS50886">
    <property type="entry name" value="TRBD"/>
    <property type="match status" value="1"/>
</dbReference>
<reference evidence="5 6" key="1">
    <citation type="submission" date="2020-07" db="EMBL/GenBank/DDBJ databases">
        <title>Bacterium isolated from marine sediment.</title>
        <authorList>
            <person name="Shang D."/>
            <person name="Du Z.-J."/>
        </authorList>
    </citation>
    <scope>NUCLEOTIDE SEQUENCE [LARGE SCALE GENOMIC DNA]</scope>
    <source>
        <strain evidence="5 6">S7007</strain>
    </source>
</reference>
<dbReference type="Gene3D" id="2.40.50.140">
    <property type="entry name" value="Nucleic acid-binding proteins"/>
    <property type="match status" value="1"/>
</dbReference>
<organism evidence="5 6">
    <name type="scientific">Tenacibaculum pelagium</name>
    <dbReference type="NCBI Taxonomy" id="2759527"/>
    <lineage>
        <taxon>Bacteria</taxon>
        <taxon>Pseudomonadati</taxon>
        <taxon>Bacteroidota</taxon>
        <taxon>Flavobacteriia</taxon>
        <taxon>Flavobacteriales</taxon>
        <taxon>Flavobacteriaceae</taxon>
        <taxon>Tenacibaculum</taxon>
    </lineage>
</organism>
<evidence type="ECO:0000256" key="3">
    <source>
        <dbReference type="PROSITE-ProRule" id="PRU00209"/>
    </source>
</evidence>
<evidence type="ECO:0000256" key="1">
    <source>
        <dbReference type="ARBA" id="ARBA00022555"/>
    </source>
</evidence>
<keyword evidence="6" id="KW-1185">Reference proteome</keyword>
<dbReference type="PANTHER" id="PTHR11586">
    <property type="entry name" value="TRNA-AMINOACYLATION COFACTOR ARC1 FAMILY MEMBER"/>
    <property type="match status" value="1"/>
</dbReference>
<dbReference type="RefSeq" id="WP_182123927.1">
    <property type="nucleotide sequence ID" value="NZ_JACGLS010000001.1"/>
</dbReference>
<dbReference type="EMBL" id="JACGLS010000001">
    <property type="protein sequence ID" value="MBA6155425.1"/>
    <property type="molecule type" value="Genomic_DNA"/>
</dbReference>
<dbReference type="SUPFAM" id="SSF50249">
    <property type="entry name" value="Nucleic acid-binding proteins"/>
    <property type="match status" value="1"/>
</dbReference>
<accession>A0A839AK38</accession>
<sequence>MEENNKLSWNDFMKVEMRIGTILTAEVFKEVKNPAYKMQVDFGEYGIKKTSAQITKLYQPEDLIGKQVVAVVNFPKKQVATMMSECLVMGGIDDNKEVTLISPERNIKNGTRIG</sequence>
<proteinExistence type="predicted"/>
<evidence type="ECO:0000313" key="5">
    <source>
        <dbReference type="EMBL" id="MBA6155425.1"/>
    </source>
</evidence>
<dbReference type="InterPro" id="IPR012340">
    <property type="entry name" value="NA-bd_OB-fold"/>
</dbReference>
<dbReference type="InterPro" id="IPR051270">
    <property type="entry name" value="Tyrosine-tRNA_ligase_regulator"/>
</dbReference>
<dbReference type="NCBIfam" id="NF007494">
    <property type="entry name" value="PRK10089.1-3"/>
    <property type="match status" value="1"/>
</dbReference>
<dbReference type="InterPro" id="IPR008231">
    <property type="entry name" value="CsaA"/>
</dbReference>
<dbReference type="Pfam" id="PF01588">
    <property type="entry name" value="tRNA_bind"/>
    <property type="match status" value="1"/>
</dbReference>
<evidence type="ECO:0000259" key="4">
    <source>
        <dbReference type="PROSITE" id="PS50886"/>
    </source>
</evidence>
<protein>
    <submittedName>
        <fullName evidence="5">tRNA-binding protein</fullName>
    </submittedName>
</protein>
<dbReference type="PANTHER" id="PTHR11586:SF37">
    <property type="entry name" value="TRNA-BINDING DOMAIN-CONTAINING PROTEIN"/>
    <property type="match status" value="1"/>
</dbReference>
<dbReference type="NCBIfam" id="NF007495">
    <property type="entry name" value="PRK10089.1-4"/>
    <property type="match status" value="1"/>
</dbReference>
<dbReference type="CDD" id="cd02798">
    <property type="entry name" value="tRNA_bind_CsaA"/>
    <property type="match status" value="1"/>
</dbReference>
<dbReference type="AlphaFoldDB" id="A0A839AK38"/>
<dbReference type="Proteomes" id="UP000563906">
    <property type="component" value="Unassembled WGS sequence"/>
</dbReference>